<name>A0A151J5E1_9HYME</name>
<dbReference type="PROSITE" id="PS50158">
    <property type="entry name" value="ZF_CCHC"/>
    <property type="match status" value="1"/>
</dbReference>
<keyword evidence="1" id="KW-0479">Metal-binding</keyword>
<keyword evidence="1" id="KW-0862">Zinc</keyword>
<dbReference type="SUPFAM" id="SSF57756">
    <property type="entry name" value="Retrovirus zinc finger-like domains"/>
    <property type="match status" value="1"/>
</dbReference>
<dbReference type="Proteomes" id="UP000078492">
    <property type="component" value="Unassembled WGS sequence"/>
</dbReference>
<evidence type="ECO:0000313" key="4">
    <source>
        <dbReference type="EMBL" id="KYN18334.1"/>
    </source>
</evidence>
<dbReference type="EMBL" id="KQ979994">
    <property type="protein sequence ID" value="KYN18334.1"/>
    <property type="molecule type" value="Genomic_DNA"/>
</dbReference>
<keyword evidence="5" id="KW-1185">Reference proteome</keyword>
<protein>
    <recommendedName>
        <fullName evidence="3">CCHC-type domain-containing protein</fullName>
    </recommendedName>
</protein>
<dbReference type="GO" id="GO:0008270">
    <property type="term" value="F:zinc ion binding"/>
    <property type="evidence" value="ECO:0007669"/>
    <property type="project" value="UniProtKB-KW"/>
</dbReference>
<keyword evidence="1" id="KW-0863">Zinc-finger</keyword>
<reference evidence="4 5" key="1">
    <citation type="submission" date="2015-09" db="EMBL/GenBank/DDBJ databases">
        <title>Trachymyrmex cornetzi WGS genome.</title>
        <authorList>
            <person name="Nygaard S."/>
            <person name="Hu H."/>
            <person name="Boomsma J."/>
            <person name="Zhang G."/>
        </authorList>
    </citation>
    <scope>NUCLEOTIDE SEQUENCE [LARGE SCALE GENOMIC DNA]</scope>
    <source>
        <strain evidence="4">Tcor2-1</strain>
        <tissue evidence="4">Whole body</tissue>
    </source>
</reference>
<organism evidence="4 5">
    <name type="scientific">Trachymyrmex cornetzi</name>
    <dbReference type="NCBI Taxonomy" id="471704"/>
    <lineage>
        <taxon>Eukaryota</taxon>
        <taxon>Metazoa</taxon>
        <taxon>Ecdysozoa</taxon>
        <taxon>Arthropoda</taxon>
        <taxon>Hexapoda</taxon>
        <taxon>Insecta</taxon>
        <taxon>Pterygota</taxon>
        <taxon>Neoptera</taxon>
        <taxon>Endopterygota</taxon>
        <taxon>Hymenoptera</taxon>
        <taxon>Apocrita</taxon>
        <taxon>Aculeata</taxon>
        <taxon>Formicoidea</taxon>
        <taxon>Formicidae</taxon>
        <taxon>Myrmicinae</taxon>
        <taxon>Trachymyrmex</taxon>
    </lineage>
</organism>
<feature type="domain" description="CCHC-type" evidence="3">
    <location>
        <begin position="25"/>
        <end position="40"/>
    </location>
</feature>
<dbReference type="GO" id="GO:0003676">
    <property type="term" value="F:nucleic acid binding"/>
    <property type="evidence" value="ECO:0007669"/>
    <property type="project" value="InterPro"/>
</dbReference>
<dbReference type="InterPro" id="IPR001878">
    <property type="entry name" value="Znf_CCHC"/>
</dbReference>
<evidence type="ECO:0000259" key="3">
    <source>
        <dbReference type="PROSITE" id="PS50158"/>
    </source>
</evidence>
<accession>A0A151J5E1</accession>
<proteinExistence type="predicted"/>
<gene>
    <name evidence="4" type="ORF">ALC57_09353</name>
</gene>
<dbReference type="InterPro" id="IPR036875">
    <property type="entry name" value="Znf_CCHC_sf"/>
</dbReference>
<dbReference type="STRING" id="471704.A0A151J5E1"/>
<evidence type="ECO:0000256" key="1">
    <source>
        <dbReference type="PROSITE-ProRule" id="PRU00047"/>
    </source>
</evidence>
<evidence type="ECO:0000256" key="2">
    <source>
        <dbReference type="SAM" id="MobiDB-lite"/>
    </source>
</evidence>
<feature type="compositionally biased region" description="Polar residues" evidence="2">
    <location>
        <begin position="136"/>
        <end position="160"/>
    </location>
</feature>
<dbReference type="AlphaFoldDB" id="A0A151J5E1"/>
<sequence>MLPPEVALFSVLYKVDAFVPRIKICYTCYRAGHIGKDCKSTQPRCLFCGSPREDNHSCSVDQSRASCINCGREHLATSHTCSLIIKHKTIINLAAKENIPLIEAKRIVSSQLPSSPTSQNTLYDFENFPYLTPSPSFSNPNTHKLASQSNTTSSPRSFQNLHPEDNENRNLNLNHRNRYAYVASHTKSAQVNSTLTIPKTDKPTICSNETFKGTYKIIRPTASERTSRNTSNIGR</sequence>
<evidence type="ECO:0000313" key="5">
    <source>
        <dbReference type="Proteomes" id="UP000078492"/>
    </source>
</evidence>
<feature type="region of interest" description="Disordered" evidence="2">
    <location>
        <begin position="136"/>
        <end position="172"/>
    </location>
</feature>